<evidence type="ECO:0000313" key="2">
    <source>
        <dbReference type="Proteomes" id="UP000030669"/>
    </source>
</evidence>
<evidence type="ECO:0000313" key="1">
    <source>
        <dbReference type="EMBL" id="EPQ53998.1"/>
    </source>
</evidence>
<dbReference type="EMBL" id="KB469304">
    <property type="protein sequence ID" value="EPQ53998.1"/>
    <property type="molecule type" value="Genomic_DNA"/>
</dbReference>
<organism evidence="1 2">
    <name type="scientific">Gloeophyllum trabeum (strain ATCC 11539 / FP-39264 / Madison 617)</name>
    <name type="common">Brown rot fungus</name>
    <dbReference type="NCBI Taxonomy" id="670483"/>
    <lineage>
        <taxon>Eukaryota</taxon>
        <taxon>Fungi</taxon>
        <taxon>Dikarya</taxon>
        <taxon>Basidiomycota</taxon>
        <taxon>Agaricomycotina</taxon>
        <taxon>Agaricomycetes</taxon>
        <taxon>Gloeophyllales</taxon>
        <taxon>Gloeophyllaceae</taxon>
        <taxon>Gloeophyllum</taxon>
    </lineage>
</organism>
<dbReference type="RefSeq" id="XP_007867188.1">
    <property type="nucleotide sequence ID" value="XM_007868997.1"/>
</dbReference>
<protein>
    <recommendedName>
        <fullName evidence="3">C2H2-type domain-containing protein</fullName>
    </recommendedName>
</protein>
<name>S7Q3L3_GLOTA</name>
<dbReference type="eggNOG" id="ENOG502S9SQ">
    <property type="taxonomic scope" value="Eukaryota"/>
</dbReference>
<evidence type="ECO:0008006" key="3">
    <source>
        <dbReference type="Google" id="ProtNLM"/>
    </source>
</evidence>
<gene>
    <name evidence="1" type="ORF">GLOTRDRAFT_43780</name>
</gene>
<accession>S7Q3L3</accession>
<reference evidence="1 2" key="1">
    <citation type="journal article" date="2012" name="Science">
        <title>The Paleozoic origin of enzymatic lignin decomposition reconstructed from 31 fungal genomes.</title>
        <authorList>
            <person name="Floudas D."/>
            <person name="Binder M."/>
            <person name="Riley R."/>
            <person name="Barry K."/>
            <person name="Blanchette R.A."/>
            <person name="Henrissat B."/>
            <person name="Martinez A.T."/>
            <person name="Otillar R."/>
            <person name="Spatafora J.W."/>
            <person name="Yadav J.S."/>
            <person name="Aerts A."/>
            <person name="Benoit I."/>
            <person name="Boyd A."/>
            <person name="Carlson A."/>
            <person name="Copeland A."/>
            <person name="Coutinho P.M."/>
            <person name="de Vries R.P."/>
            <person name="Ferreira P."/>
            <person name="Findley K."/>
            <person name="Foster B."/>
            <person name="Gaskell J."/>
            <person name="Glotzer D."/>
            <person name="Gorecki P."/>
            <person name="Heitman J."/>
            <person name="Hesse C."/>
            <person name="Hori C."/>
            <person name="Igarashi K."/>
            <person name="Jurgens J.A."/>
            <person name="Kallen N."/>
            <person name="Kersten P."/>
            <person name="Kohler A."/>
            <person name="Kuees U."/>
            <person name="Kumar T.K.A."/>
            <person name="Kuo A."/>
            <person name="LaButti K."/>
            <person name="Larrondo L.F."/>
            <person name="Lindquist E."/>
            <person name="Ling A."/>
            <person name="Lombard V."/>
            <person name="Lucas S."/>
            <person name="Lundell T."/>
            <person name="Martin R."/>
            <person name="McLaughlin D.J."/>
            <person name="Morgenstern I."/>
            <person name="Morin E."/>
            <person name="Murat C."/>
            <person name="Nagy L.G."/>
            <person name="Nolan M."/>
            <person name="Ohm R.A."/>
            <person name="Patyshakuliyeva A."/>
            <person name="Rokas A."/>
            <person name="Ruiz-Duenas F.J."/>
            <person name="Sabat G."/>
            <person name="Salamov A."/>
            <person name="Samejima M."/>
            <person name="Schmutz J."/>
            <person name="Slot J.C."/>
            <person name="St John F."/>
            <person name="Stenlid J."/>
            <person name="Sun H."/>
            <person name="Sun S."/>
            <person name="Syed K."/>
            <person name="Tsang A."/>
            <person name="Wiebenga A."/>
            <person name="Young D."/>
            <person name="Pisabarro A."/>
            <person name="Eastwood D.C."/>
            <person name="Martin F."/>
            <person name="Cullen D."/>
            <person name="Grigoriev I.V."/>
            <person name="Hibbett D.S."/>
        </authorList>
    </citation>
    <scope>NUCLEOTIDE SEQUENCE [LARGE SCALE GENOMIC DNA]</scope>
    <source>
        <strain evidence="1 2">ATCC 11539</strain>
    </source>
</reference>
<dbReference type="OMA" id="FCINCEK"/>
<dbReference type="Proteomes" id="UP000030669">
    <property type="component" value="Unassembled WGS sequence"/>
</dbReference>
<keyword evidence="2" id="KW-1185">Reference proteome</keyword>
<dbReference type="PANTHER" id="PTHR38167">
    <property type="entry name" value="C2H2-TYPE DOMAIN-CONTAINING PROTEIN"/>
    <property type="match status" value="1"/>
</dbReference>
<dbReference type="GeneID" id="19306222"/>
<dbReference type="OrthoDB" id="5422613at2759"/>
<dbReference type="KEGG" id="gtr:GLOTRDRAFT_43780"/>
<sequence length="160" mass="18418">MSDTIDLTRSDNDQDDETVAQLYAAIESAAEERVRDLMVTLASDVPAARQLLLRALVPENGQNMGNENRTGNGVVRRAEVRWETCKNCGEEYDANEERECVYHPAFVDWDEDVHGEMDTKRNRRDYPENFTWTCCKRDGRKDGCREDVHAVGGRKKVRRH</sequence>
<dbReference type="HOGENOM" id="CLU_093552_2_0_1"/>
<proteinExistence type="predicted"/>
<dbReference type="PANTHER" id="PTHR38167:SF1">
    <property type="entry name" value="C2H2-TYPE DOMAIN-CONTAINING PROTEIN"/>
    <property type="match status" value="1"/>
</dbReference>
<dbReference type="AlphaFoldDB" id="S7Q3L3"/>